<proteinExistence type="predicted"/>
<dbReference type="InterPro" id="IPR016024">
    <property type="entry name" value="ARM-type_fold"/>
</dbReference>
<keyword evidence="4" id="KW-1185">Reference proteome</keyword>
<feature type="compositionally biased region" description="Low complexity" evidence="1">
    <location>
        <begin position="1"/>
        <end position="10"/>
    </location>
</feature>
<evidence type="ECO:0000313" key="4">
    <source>
        <dbReference type="Proteomes" id="UP000054047"/>
    </source>
</evidence>
<dbReference type="Gene3D" id="1.25.40.180">
    <property type="match status" value="1"/>
</dbReference>
<sequence length="148" mass="16975">MVNECAAAQKEGGEAGKPGDGSNAVVDKELKENSKLSLCRNALLNRAQETFVNKTWEEERNVKVKAIEDEEDPKKKLQMEIDLQEADNKFRRRKFGNITFIGQLYRQSLLSTKIVQWCLFDLIKHTHRNPDTGKLPEPPFDEVSFLKL</sequence>
<gene>
    <name evidence="3" type="ORF">ANCDUO_02228</name>
</gene>
<dbReference type="SUPFAM" id="SSF48371">
    <property type="entry name" value="ARM repeat"/>
    <property type="match status" value="1"/>
</dbReference>
<organism evidence="3 4">
    <name type="scientific">Ancylostoma duodenale</name>
    <dbReference type="NCBI Taxonomy" id="51022"/>
    <lineage>
        <taxon>Eukaryota</taxon>
        <taxon>Metazoa</taxon>
        <taxon>Ecdysozoa</taxon>
        <taxon>Nematoda</taxon>
        <taxon>Chromadorea</taxon>
        <taxon>Rhabditida</taxon>
        <taxon>Rhabditina</taxon>
        <taxon>Rhabditomorpha</taxon>
        <taxon>Strongyloidea</taxon>
        <taxon>Ancylostomatidae</taxon>
        <taxon>Ancylostomatinae</taxon>
        <taxon>Ancylostoma</taxon>
    </lineage>
</organism>
<dbReference type="PANTHER" id="PTHR23253">
    <property type="entry name" value="EUKARYOTIC TRANSLATION INITIATION FACTOR 4 GAMMA"/>
    <property type="match status" value="1"/>
</dbReference>
<accession>A0A0C2DC77</accession>
<protein>
    <recommendedName>
        <fullName evidence="2">MIF4G domain-containing protein</fullName>
    </recommendedName>
</protein>
<dbReference type="AlphaFoldDB" id="A0A0C2DC77"/>
<evidence type="ECO:0000313" key="3">
    <source>
        <dbReference type="EMBL" id="KIH67443.1"/>
    </source>
</evidence>
<dbReference type="GO" id="GO:0003729">
    <property type="term" value="F:mRNA binding"/>
    <property type="evidence" value="ECO:0007669"/>
    <property type="project" value="TreeGrafter"/>
</dbReference>
<dbReference type="GO" id="GO:0003743">
    <property type="term" value="F:translation initiation factor activity"/>
    <property type="evidence" value="ECO:0007669"/>
    <property type="project" value="TreeGrafter"/>
</dbReference>
<dbReference type="Pfam" id="PF02854">
    <property type="entry name" value="MIF4G"/>
    <property type="match status" value="1"/>
</dbReference>
<dbReference type="GO" id="GO:0016281">
    <property type="term" value="C:eukaryotic translation initiation factor 4F complex"/>
    <property type="evidence" value="ECO:0007669"/>
    <property type="project" value="TreeGrafter"/>
</dbReference>
<dbReference type="Proteomes" id="UP000054047">
    <property type="component" value="Unassembled WGS sequence"/>
</dbReference>
<dbReference type="OrthoDB" id="514777at2759"/>
<name>A0A0C2DC77_9BILA</name>
<feature type="domain" description="MIF4G" evidence="2">
    <location>
        <begin position="34"/>
        <end position="130"/>
    </location>
</feature>
<dbReference type="InterPro" id="IPR003890">
    <property type="entry name" value="MIF4G-like_typ-3"/>
</dbReference>
<reference evidence="3 4" key="1">
    <citation type="submission" date="2013-12" db="EMBL/GenBank/DDBJ databases">
        <title>Draft genome of the parsitic nematode Ancylostoma duodenale.</title>
        <authorList>
            <person name="Mitreva M."/>
        </authorList>
    </citation>
    <scope>NUCLEOTIDE SEQUENCE [LARGE SCALE GENOMIC DNA]</scope>
    <source>
        <strain evidence="3 4">Zhejiang</strain>
    </source>
</reference>
<evidence type="ECO:0000256" key="1">
    <source>
        <dbReference type="SAM" id="MobiDB-lite"/>
    </source>
</evidence>
<evidence type="ECO:0000259" key="2">
    <source>
        <dbReference type="Pfam" id="PF02854"/>
    </source>
</evidence>
<dbReference type="PANTHER" id="PTHR23253:SF78">
    <property type="entry name" value="EUKARYOTIC TRANSLATION INITIATION FACTOR 4G1, ISOFORM B-RELATED"/>
    <property type="match status" value="1"/>
</dbReference>
<feature type="region of interest" description="Disordered" evidence="1">
    <location>
        <begin position="1"/>
        <end position="25"/>
    </location>
</feature>
<dbReference type="EMBL" id="KN726697">
    <property type="protein sequence ID" value="KIH67443.1"/>
    <property type="molecule type" value="Genomic_DNA"/>
</dbReference>